<evidence type="ECO:0000256" key="1">
    <source>
        <dbReference type="SAM" id="Phobius"/>
    </source>
</evidence>
<feature type="transmembrane region" description="Helical" evidence="1">
    <location>
        <begin position="53"/>
        <end position="72"/>
    </location>
</feature>
<feature type="transmembrane region" description="Helical" evidence="1">
    <location>
        <begin position="128"/>
        <end position="147"/>
    </location>
</feature>
<reference evidence="2" key="1">
    <citation type="submission" date="2022-09" db="EMBL/GenBank/DDBJ databases">
        <title>Novel species in genus Arthrobacter.</title>
        <authorList>
            <person name="Liu Y."/>
        </authorList>
    </citation>
    <scope>NUCLEOTIDE SEQUENCE</scope>
    <source>
        <strain evidence="2">Zg-Y815</strain>
    </source>
</reference>
<gene>
    <name evidence="2" type="ORF">N2K95_08790</name>
</gene>
<proteinExistence type="predicted"/>
<evidence type="ECO:0000313" key="3">
    <source>
        <dbReference type="Proteomes" id="UP001059859"/>
    </source>
</evidence>
<feature type="transmembrane region" description="Helical" evidence="1">
    <location>
        <begin position="12"/>
        <end position="33"/>
    </location>
</feature>
<feature type="transmembrane region" description="Helical" evidence="1">
    <location>
        <begin position="84"/>
        <end position="108"/>
    </location>
</feature>
<keyword evidence="1" id="KW-0472">Membrane</keyword>
<dbReference type="EMBL" id="CP104275">
    <property type="protein sequence ID" value="UWX95799.1"/>
    <property type="molecule type" value="Genomic_DNA"/>
</dbReference>
<dbReference type="RefSeq" id="WP_260651262.1">
    <property type="nucleotide sequence ID" value="NZ_CP104275.1"/>
</dbReference>
<dbReference type="Proteomes" id="UP001059859">
    <property type="component" value="Chromosome"/>
</dbReference>
<keyword evidence="1" id="KW-0812">Transmembrane</keyword>
<keyword evidence="1" id="KW-1133">Transmembrane helix</keyword>
<keyword evidence="3" id="KW-1185">Reference proteome</keyword>
<evidence type="ECO:0000313" key="2">
    <source>
        <dbReference type="EMBL" id="UWX95799.1"/>
    </source>
</evidence>
<accession>A0ABY5YL42</accession>
<organism evidence="2 3">
    <name type="scientific">Arthrobacter zhaoxinii</name>
    <dbReference type="NCBI Taxonomy" id="2964616"/>
    <lineage>
        <taxon>Bacteria</taxon>
        <taxon>Bacillati</taxon>
        <taxon>Actinomycetota</taxon>
        <taxon>Actinomycetes</taxon>
        <taxon>Micrococcales</taxon>
        <taxon>Micrococcaceae</taxon>
        <taxon>Arthrobacter</taxon>
    </lineage>
</organism>
<sequence>MVKRRQTKGPWLAAGVPWIFGLYLVYVVSAQYTGLGLLDSYAAFQGGSHLGNTVWLVLWTGITFISCWFLAIKAGSARGRSKAISFILYAYSIPAVLLFMPDAAMGFAVSHVRAFTDGSAPHSVMVDLLVLSGVGAALLALVLPHVLRLKGRRQPRT</sequence>
<protein>
    <submittedName>
        <fullName evidence="2">Uncharacterized protein</fullName>
    </submittedName>
</protein>
<name>A0ABY5YL42_9MICC</name>